<protein>
    <submittedName>
        <fullName evidence="1">Uncharacterized protein</fullName>
    </submittedName>
</protein>
<evidence type="ECO:0000313" key="2">
    <source>
        <dbReference type="Proteomes" id="UP000465601"/>
    </source>
</evidence>
<name>A0A833HL90_9FIRM</name>
<reference evidence="1 2" key="1">
    <citation type="submission" date="2019-10" db="EMBL/GenBank/DDBJ databases">
        <title>Alkaliphilus serpentinus sp. nov. and Alkaliphilus pronyensis sp. nov., two novel anaerobic alkaliphilic species isolated from the serpentinized-hosted hydrothermal field of the Prony Bay (New Caledonia).</title>
        <authorList>
            <person name="Postec A."/>
        </authorList>
    </citation>
    <scope>NUCLEOTIDE SEQUENCE [LARGE SCALE GENOMIC DNA]</scope>
    <source>
        <strain evidence="1 2">LacT</strain>
    </source>
</reference>
<sequence length="76" mass="8903">MDKHNVKTNISEALSTLIENLEICFQHLEKNPNDTNEIVDMWKEFGNEFVKESIMLSEKYNNKAIIKGITKMLIFK</sequence>
<evidence type="ECO:0000313" key="1">
    <source>
        <dbReference type="EMBL" id="KAB3525506.1"/>
    </source>
</evidence>
<dbReference type="Proteomes" id="UP000465601">
    <property type="component" value="Unassembled WGS sequence"/>
</dbReference>
<dbReference type="AlphaFoldDB" id="A0A833HL90"/>
<proteinExistence type="predicted"/>
<comment type="caution">
    <text evidence="1">The sequence shown here is derived from an EMBL/GenBank/DDBJ whole genome shotgun (WGS) entry which is preliminary data.</text>
</comment>
<dbReference type="OrthoDB" id="1726038at2"/>
<accession>A0A833HL90</accession>
<dbReference type="EMBL" id="WBZB01000065">
    <property type="protein sequence ID" value="KAB3525506.1"/>
    <property type="molecule type" value="Genomic_DNA"/>
</dbReference>
<dbReference type="RefSeq" id="WP_151867192.1">
    <property type="nucleotide sequence ID" value="NZ_WBZB01000065.1"/>
</dbReference>
<gene>
    <name evidence="1" type="ORF">F8153_15140</name>
</gene>
<organism evidence="1 2">
    <name type="scientific">Alkaliphilus serpentinus</name>
    <dbReference type="NCBI Taxonomy" id="1482731"/>
    <lineage>
        <taxon>Bacteria</taxon>
        <taxon>Bacillati</taxon>
        <taxon>Bacillota</taxon>
        <taxon>Clostridia</taxon>
        <taxon>Peptostreptococcales</taxon>
        <taxon>Natronincolaceae</taxon>
        <taxon>Alkaliphilus</taxon>
    </lineage>
</organism>
<keyword evidence="2" id="KW-1185">Reference proteome</keyword>